<dbReference type="InParanoid" id="C4R1H9"/>
<protein>
    <submittedName>
        <fullName evidence="2">Uncharacterized protein</fullName>
    </submittedName>
</protein>
<feature type="region of interest" description="Disordered" evidence="1">
    <location>
        <begin position="1"/>
        <end position="39"/>
    </location>
</feature>
<proteinExistence type="predicted"/>
<sequence>MSGNSSKDNVSDNSERIRALDIQDDAPLPEEKHKKEQSAAAVSVFEVASDLEQSLSSLVEQFETSNKKIGTSFDDISKRLLSLETKIRNYKGKPQ</sequence>
<evidence type="ECO:0000313" key="3">
    <source>
        <dbReference type="Proteomes" id="UP000000314"/>
    </source>
</evidence>
<dbReference type="RefSeq" id="XP_002491633.1">
    <property type="nucleotide sequence ID" value="XM_002491588.1"/>
</dbReference>
<name>C4R1H9_KOMPG</name>
<gene>
    <name evidence="2" type="ordered locus">PAS_chr2-1_0705</name>
</gene>
<dbReference type="GeneID" id="8198323"/>
<reference evidence="2 3" key="1">
    <citation type="journal article" date="2009" name="Nat. Biotechnol.">
        <title>Genome sequence of the recombinant protein production host Pichia pastoris.</title>
        <authorList>
            <person name="De Schutter K."/>
            <person name="Lin Y.C."/>
            <person name="Tiels P."/>
            <person name="Van Hecke A."/>
            <person name="Glinka S."/>
            <person name="Weber-Lehmann J."/>
            <person name="Rouze P."/>
            <person name="Van de Peer Y."/>
            <person name="Callewaert N."/>
        </authorList>
    </citation>
    <scope>NUCLEOTIDE SEQUENCE [LARGE SCALE GENOMIC DNA]</scope>
    <source>
        <strain evidence="3">GS115 / ATCC 20864</strain>
    </source>
</reference>
<organism evidence="2 3">
    <name type="scientific">Komagataella phaffii (strain GS115 / ATCC 20864)</name>
    <name type="common">Yeast</name>
    <name type="synonym">Pichia pastoris</name>
    <dbReference type="NCBI Taxonomy" id="644223"/>
    <lineage>
        <taxon>Eukaryota</taxon>
        <taxon>Fungi</taxon>
        <taxon>Dikarya</taxon>
        <taxon>Ascomycota</taxon>
        <taxon>Saccharomycotina</taxon>
        <taxon>Pichiomycetes</taxon>
        <taxon>Pichiales</taxon>
        <taxon>Pichiaceae</taxon>
        <taxon>Komagataella</taxon>
    </lineage>
</organism>
<dbReference type="EMBL" id="FN392320">
    <property type="protein sequence ID" value="CAY69353.1"/>
    <property type="molecule type" value="Genomic_DNA"/>
</dbReference>
<keyword evidence="3" id="KW-1185">Reference proteome</keyword>
<accession>C4R1H9</accession>
<dbReference type="HOGENOM" id="CLU_2373517_0_0_1"/>
<feature type="compositionally biased region" description="Basic and acidic residues" evidence="1">
    <location>
        <begin position="9"/>
        <end position="21"/>
    </location>
</feature>
<evidence type="ECO:0000313" key="2">
    <source>
        <dbReference type="EMBL" id="CAY69353.1"/>
    </source>
</evidence>
<dbReference type="KEGG" id="ppa:PAS_chr2-1_0705"/>
<evidence type="ECO:0000256" key="1">
    <source>
        <dbReference type="SAM" id="MobiDB-lite"/>
    </source>
</evidence>
<dbReference type="AlphaFoldDB" id="C4R1H9"/>
<dbReference type="Proteomes" id="UP000000314">
    <property type="component" value="Chromosome 2"/>
</dbReference>